<sequence>MTELYLVRHGETASNGRGVYCGWQDVALTEKGILQAREVGEKLKDRPLDRIIASDLRRTRQTAEIINGHHGVEIQGDRAFREMNFGLWEGLSYEGIKNRYPRELEAWEKDWLHYSVPEGESLKEMYDRVTARIDQLIGNGAHEKILIVAHGGSIRAILAYLIGRGVEDCWRYKVDHCKIAKIEIADHYPVLAGFNQ</sequence>
<evidence type="ECO:0000256" key="2">
    <source>
        <dbReference type="PIRSR" id="PIRSR613078-1"/>
    </source>
</evidence>
<dbReference type="RefSeq" id="WP_068553963.1">
    <property type="nucleotide sequence ID" value="NZ_LOEE01000003.1"/>
</dbReference>
<dbReference type="EC" id="3.1.3.73" evidence="1"/>
<dbReference type="PIRSF" id="PIRSF000709">
    <property type="entry name" value="6PFK_2-Ptase"/>
    <property type="match status" value="1"/>
</dbReference>
<gene>
    <name evidence="5" type="primary">pspB</name>
    <name evidence="5" type="ORF">AN619_00830</name>
</gene>
<dbReference type="InterPro" id="IPR001345">
    <property type="entry name" value="PG/BPGM_mutase_AS"/>
</dbReference>
<dbReference type="Gene3D" id="3.40.50.1240">
    <property type="entry name" value="Phosphoglycerate mutase-like"/>
    <property type="match status" value="1"/>
</dbReference>
<feature type="site" description="Transition state stabilizer" evidence="4">
    <location>
        <position position="150"/>
    </location>
</feature>
<feature type="active site" description="Tele-phosphohistidine intermediate" evidence="2">
    <location>
        <position position="9"/>
    </location>
</feature>
<dbReference type="Pfam" id="PF00300">
    <property type="entry name" value="His_Phos_1"/>
    <property type="match status" value="1"/>
</dbReference>
<dbReference type="InterPro" id="IPR029033">
    <property type="entry name" value="His_PPase_superfam"/>
</dbReference>
<protein>
    <recommendedName>
        <fullName evidence="1">Alpha-ribazole phosphatase</fullName>
        <ecNumber evidence="1">3.1.3.73</ecNumber>
    </recommendedName>
</protein>
<keyword evidence="5" id="KW-0378">Hydrolase</keyword>
<evidence type="ECO:0000256" key="1">
    <source>
        <dbReference type="NCBIfam" id="TIGR03162"/>
    </source>
</evidence>
<evidence type="ECO:0000313" key="5">
    <source>
        <dbReference type="EMBL" id="KXG78924.1"/>
    </source>
</evidence>
<dbReference type="SMART" id="SM00855">
    <property type="entry name" value="PGAM"/>
    <property type="match status" value="1"/>
</dbReference>
<evidence type="ECO:0000256" key="3">
    <source>
        <dbReference type="PIRSR" id="PIRSR613078-2"/>
    </source>
</evidence>
<evidence type="ECO:0000256" key="4">
    <source>
        <dbReference type="PIRSR" id="PIRSR613078-3"/>
    </source>
</evidence>
<dbReference type="InterPro" id="IPR013078">
    <property type="entry name" value="His_Pase_superF_clade-1"/>
</dbReference>
<dbReference type="GO" id="GO:0009236">
    <property type="term" value="P:cobalamin biosynthetic process"/>
    <property type="evidence" value="ECO:0007669"/>
    <property type="project" value="UniProtKB-UniRule"/>
</dbReference>
<organism evidence="5 6">
    <name type="scientific">Thermotalea metallivorans</name>
    <dbReference type="NCBI Taxonomy" id="520762"/>
    <lineage>
        <taxon>Bacteria</taxon>
        <taxon>Bacillati</taxon>
        <taxon>Bacillota</taxon>
        <taxon>Clostridia</taxon>
        <taxon>Peptostreptococcales</taxon>
        <taxon>Thermotaleaceae</taxon>
        <taxon>Thermotalea</taxon>
    </lineage>
</organism>
<dbReference type="InterPro" id="IPR017578">
    <property type="entry name" value="Ribazole_CobC"/>
</dbReference>
<proteinExistence type="predicted"/>
<dbReference type="Proteomes" id="UP000070456">
    <property type="component" value="Unassembled WGS sequence"/>
</dbReference>
<dbReference type="CDD" id="cd07067">
    <property type="entry name" value="HP_PGM_like"/>
    <property type="match status" value="1"/>
</dbReference>
<reference evidence="5 6" key="1">
    <citation type="submission" date="2015-12" db="EMBL/GenBank/DDBJ databases">
        <title>Draft genome sequence of the thermoanaerobe Thermotalea metallivorans, an isolate from the runoff channel of the Great Artesian Basin, Australia.</title>
        <authorList>
            <person name="Patel B.K."/>
        </authorList>
    </citation>
    <scope>NUCLEOTIDE SEQUENCE [LARGE SCALE GENOMIC DNA]</scope>
    <source>
        <strain evidence="5 6">B2-1</strain>
    </source>
</reference>
<dbReference type="EMBL" id="LOEE01000003">
    <property type="protein sequence ID" value="KXG78924.1"/>
    <property type="molecule type" value="Genomic_DNA"/>
</dbReference>
<dbReference type="AlphaFoldDB" id="A0A140LEE9"/>
<dbReference type="NCBIfam" id="TIGR03162">
    <property type="entry name" value="ribazole_cobC"/>
    <property type="match status" value="1"/>
</dbReference>
<feature type="binding site" evidence="3">
    <location>
        <begin position="8"/>
        <end position="15"/>
    </location>
    <ligand>
        <name>substrate</name>
    </ligand>
</feature>
<dbReference type="SUPFAM" id="SSF53254">
    <property type="entry name" value="Phosphoglycerate mutase-like"/>
    <property type="match status" value="1"/>
</dbReference>
<dbReference type="InterPro" id="IPR050275">
    <property type="entry name" value="PGM_Phosphatase"/>
</dbReference>
<dbReference type="PROSITE" id="PS00175">
    <property type="entry name" value="PG_MUTASE"/>
    <property type="match status" value="1"/>
</dbReference>
<dbReference type="STRING" id="520762.AN619_00830"/>
<dbReference type="OrthoDB" id="7925971at2"/>
<dbReference type="PANTHER" id="PTHR48100">
    <property type="entry name" value="BROAD-SPECIFICITY PHOSPHATASE YOR283W-RELATED"/>
    <property type="match status" value="1"/>
</dbReference>
<name>A0A140LEE9_9FIRM</name>
<feature type="binding site" evidence="3">
    <location>
        <position position="58"/>
    </location>
    <ligand>
        <name>substrate</name>
    </ligand>
</feature>
<comment type="caution">
    <text evidence="5">The sequence shown here is derived from an EMBL/GenBank/DDBJ whole genome shotgun (WGS) entry which is preliminary data.</text>
</comment>
<keyword evidence="6" id="KW-1185">Reference proteome</keyword>
<accession>A0A140LEE9</accession>
<evidence type="ECO:0000313" key="6">
    <source>
        <dbReference type="Proteomes" id="UP000070456"/>
    </source>
</evidence>
<feature type="active site" description="Proton donor/acceptor" evidence="2">
    <location>
        <position position="82"/>
    </location>
</feature>
<dbReference type="GO" id="GO:0043755">
    <property type="term" value="F:alpha-ribazole phosphatase activity"/>
    <property type="evidence" value="ECO:0007669"/>
    <property type="project" value="UniProtKB-UniRule"/>
</dbReference>